<dbReference type="AlphaFoldDB" id="A0A086K843"/>
<proteinExistence type="predicted"/>
<dbReference type="VEuPathDB" id="ToxoDB:TGDOM2_250000"/>
<gene>
    <name evidence="1" type="ORF">TGDOM2_250000</name>
</gene>
<comment type="caution">
    <text evidence="1">The sequence shown here is derived from an EMBL/GenBank/DDBJ whole genome shotgun (WGS) entry which is preliminary data.</text>
</comment>
<evidence type="ECO:0000313" key="2">
    <source>
        <dbReference type="Proteomes" id="UP000028837"/>
    </source>
</evidence>
<dbReference type="Proteomes" id="UP000028837">
    <property type="component" value="Unassembled WGS sequence"/>
</dbReference>
<name>A0A086K843_TOXGO</name>
<organism evidence="1 2">
    <name type="scientific">Toxoplasma gondii GAB2-2007-GAL-DOM2</name>
    <dbReference type="NCBI Taxonomy" id="1130820"/>
    <lineage>
        <taxon>Eukaryota</taxon>
        <taxon>Sar</taxon>
        <taxon>Alveolata</taxon>
        <taxon>Apicomplexa</taxon>
        <taxon>Conoidasida</taxon>
        <taxon>Coccidia</taxon>
        <taxon>Eucoccidiorida</taxon>
        <taxon>Eimeriorina</taxon>
        <taxon>Sarcocystidae</taxon>
        <taxon>Toxoplasma</taxon>
    </lineage>
</organism>
<accession>A0A086K843</accession>
<evidence type="ECO:0000313" key="1">
    <source>
        <dbReference type="EMBL" id="KFG40561.1"/>
    </source>
</evidence>
<reference evidence="1 2" key="1">
    <citation type="submission" date="2014-02" db="EMBL/GenBank/DDBJ databases">
        <authorList>
            <person name="Sibley D."/>
            <person name="Venepally P."/>
            <person name="Karamycheva S."/>
            <person name="Hadjithomas M."/>
            <person name="Khan A."/>
            <person name="Brunk B."/>
            <person name="Roos D."/>
            <person name="Caler E."/>
            <person name="Lorenzi H."/>
        </authorList>
    </citation>
    <scope>NUCLEOTIDE SEQUENCE [LARGE SCALE GENOMIC DNA]</scope>
    <source>
        <strain evidence="1 2">GAB2-2007-GAL-DOM2</strain>
    </source>
</reference>
<protein>
    <submittedName>
        <fullName evidence="1">Uncharacterized protein</fullName>
    </submittedName>
</protein>
<sequence>MLDVLYSLTTTIGNVGRQKGDGTSFNPAKRDCKYPSGTVWSGSKKSHLTGSLFDSSFTPVSNGTVRKMNQTTTEITVPGYSVKRGSWVRRIKDLLVPRYKSRELDYGLSLSESLIVPTSSPSLSNISVTLKEEQSRIFACFLYYELDSWYRS</sequence>
<dbReference type="EMBL" id="AHZU02000758">
    <property type="protein sequence ID" value="KFG40561.1"/>
    <property type="molecule type" value="Genomic_DNA"/>
</dbReference>